<dbReference type="Proteomes" id="UP001163846">
    <property type="component" value="Unassembled WGS sequence"/>
</dbReference>
<organism evidence="1 2">
    <name type="scientific">Lentinula raphanica</name>
    <dbReference type="NCBI Taxonomy" id="153919"/>
    <lineage>
        <taxon>Eukaryota</taxon>
        <taxon>Fungi</taxon>
        <taxon>Dikarya</taxon>
        <taxon>Basidiomycota</taxon>
        <taxon>Agaricomycotina</taxon>
        <taxon>Agaricomycetes</taxon>
        <taxon>Agaricomycetidae</taxon>
        <taxon>Agaricales</taxon>
        <taxon>Marasmiineae</taxon>
        <taxon>Omphalotaceae</taxon>
        <taxon>Lentinula</taxon>
    </lineage>
</organism>
<reference evidence="1" key="1">
    <citation type="submission" date="2022-08" db="EMBL/GenBank/DDBJ databases">
        <authorList>
            <consortium name="DOE Joint Genome Institute"/>
            <person name="Min B."/>
            <person name="Riley R."/>
            <person name="Sierra-Patev S."/>
            <person name="Naranjo-Ortiz M."/>
            <person name="Looney B."/>
            <person name="Konkel Z."/>
            <person name="Slot J.C."/>
            <person name="Sakamoto Y."/>
            <person name="Steenwyk J.L."/>
            <person name="Rokas A."/>
            <person name="Carro J."/>
            <person name="Camarero S."/>
            <person name="Ferreira P."/>
            <person name="Molpeceres G."/>
            <person name="Ruiz-Duenas F.J."/>
            <person name="Serrano A."/>
            <person name="Henrissat B."/>
            <person name="Drula E."/>
            <person name="Hughes K.W."/>
            <person name="Mata J.L."/>
            <person name="Ishikawa N.K."/>
            <person name="Vargas-Isla R."/>
            <person name="Ushijima S."/>
            <person name="Smith C.A."/>
            <person name="Ahrendt S."/>
            <person name="Andreopoulos W."/>
            <person name="He G."/>
            <person name="Labutti K."/>
            <person name="Lipzen A."/>
            <person name="Ng V."/>
            <person name="Sandor L."/>
            <person name="Barry K."/>
            <person name="Martinez A.T."/>
            <person name="Xiao Y."/>
            <person name="Gibbons J.G."/>
            <person name="Terashima K."/>
            <person name="Hibbett D.S."/>
            <person name="Grigoriev I.V."/>
        </authorList>
    </citation>
    <scope>NUCLEOTIDE SEQUENCE</scope>
    <source>
        <strain evidence="1">TFB9207</strain>
    </source>
</reference>
<feature type="non-terminal residue" evidence="1">
    <location>
        <position position="261"/>
    </location>
</feature>
<keyword evidence="2" id="KW-1185">Reference proteome</keyword>
<proteinExistence type="predicted"/>
<accession>A0AA38U816</accession>
<evidence type="ECO:0000313" key="2">
    <source>
        <dbReference type="Proteomes" id="UP001163846"/>
    </source>
</evidence>
<sequence>SILAPLFTETGIMPIRPRRVILALRYLAYILDLAHDHYAYLALLESSRLREAGERSWLSDLDWAIQNLPGSSSSLPSLDALSTQSITALSKAVTDSTIQLFIDQSPRLALLQNRQEPHKDGTKSRPVCSLRHYLTLVRSPDHRVTLTKLLCGDLTPVTFHASPASAPPLPVCDHQTKGCRACHLPHQPESPQHVLLQCQFIPELVDLRNGFLTRMSLHFPLPHSLRFDHASATHYLKLFVFNWDSVVETAKFIHDGISLWR</sequence>
<name>A0AA38U816_9AGAR</name>
<feature type="non-terminal residue" evidence="1">
    <location>
        <position position="1"/>
    </location>
</feature>
<comment type="caution">
    <text evidence="1">The sequence shown here is derived from an EMBL/GenBank/DDBJ whole genome shotgun (WGS) entry which is preliminary data.</text>
</comment>
<protein>
    <submittedName>
        <fullName evidence="1">Uncharacterized protein</fullName>
    </submittedName>
</protein>
<evidence type="ECO:0000313" key="1">
    <source>
        <dbReference type="EMBL" id="KAJ3833881.1"/>
    </source>
</evidence>
<gene>
    <name evidence="1" type="ORF">F5878DRAFT_507465</name>
</gene>
<dbReference type="AlphaFoldDB" id="A0AA38U816"/>
<dbReference type="EMBL" id="MU806618">
    <property type="protein sequence ID" value="KAJ3833881.1"/>
    <property type="molecule type" value="Genomic_DNA"/>
</dbReference>